<evidence type="ECO:0000256" key="1">
    <source>
        <dbReference type="SAM" id="Phobius"/>
    </source>
</evidence>
<comment type="caution">
    <text evidence="2">The sequence shown here is derived from an EMBL/GenBank/DDBJ whole genome shotgun (WGS) entry which is preliminary data.</text>
</comment>
<gene>
    <name evidence="2" type="ORF">S03H2_56120</name>
</gene>
<evidence type="ECO:0000313" key="2">
    <source>
        <dbReference type="EMBL" id="GAH85613.1"/>
    </source>
</evidence>
<feature type="transmembrane region" description="Helical" evidence="1">
    <location>
        <begin position="96"/>
        <end position="120"/>
    </location>
</feature>
<dbReference type="AlphaFoldDB" id="X1KUG3"/>
<sequence>MTPHRFSINIKPGERSIVGGKSYIALIPHSILEGDYSKGSQHGRFLVEYPENGLKKEWVSIKDLEERGVIKIIEDGEVLITGPEGKENTLEMPKKLLHALLMSHFYLAGYAAGAPVWVLFREIEDIRIDGDAVIVTYEEEK</sequence>
<organism evidence="2">
    <name type="scientific">marine sediment metagenome</name>
    <dbReference type="NCBI Taxonomy" id="412755"/>
    <lineage>
        <taxon>unclassified sequences</taxon>
        <taxon>metagenomes</taxon>
        <taxon>ecological metagenomes</taxon>
    </lineage>
</organism>
<keyword evidence="1" id="KW-0812">Transmembrane</keyword>
<proteinExistence type="predicted"/>
<name>X1KUG3_9ZZZZ</name>
<dbReference type="EMBL" id="BARU01035893">
    <property type="protein sequence ID" value="GAH85613.1"/>
    <property type="molecule type" value="Genomic_DNA"/>
</dbReference>
<reference evidence="2" key="1">
    <citation type="journal article" date="2014" name="Front. Microbiol.">
        <title>High frequency of phylogenetically diverse reductive dehalogenase-homologous genes in deep subseafloor sedimentary metagenomes.</title>
        <authorList>
            <person name="Kawai M."/>
            <person name="Futagami T."/>
            <person name="Toyoda A."/>
            <person name="Takaki Y."/>
            <person name="Nishi S."/>
            <person name="Hori S."/>
            <person name="Arai W."/>
            <person name="Tsubouchi T."/>
            <person name="Morono Y."/>
            <person name="Uchiyama I."/>
            <person name="Ito T."/>
            <person name="Fujiyama A."/>
            <person name="Inagaki F."/>
            <person name="Takami H."/>
        </authorList>
    </citation>
    <scope>NUCLEOTIDE SEQUENCE</scope>
    <source>
        <strain evidence="2">Expedition CK06-06</strain>
    </source>
</reference>
<keyword evidence="1" id="KW-0472">Membrane</keyword>
<keyword evidence="1" id="KW-1133">Transmembrane helix</keyword>
<protein>
    <submittedName>
        <fullName evidence="2">Uncharacterized protein</fullName>
    </submittedName>
</protein>
<accession>X1KUG3</accession>